<dbReference type="PROSITE" id="PS50977">
    <property type="entry name" value="HTH_TETR_2"/>
    <property type="match status" value="1"/>
</dbReference>
<sequence>MDAHIARMARPSNREKILASGLEVVHAHGFAGASVRDIVQAAGVPQGSFTNHFGSKEAFGLEIIDRYCESGRDIVAETLLDDTRSPLARLAEFIDRGKEKLACNEMRDGCLLGNLAAEASHDSEPMREKLDAAFADIAGSIAYCLKAAVEAGEVPRDLDVEGTAAYIVASVQGANLLAKIRRDPAPVDRFKTILFEKVLR</sequence>
<dbReference type="InterPro" id="IPR001647">
    <property type="entry name" value="HTH_TetR"/>
</dbReference>
<gene>
    <name evidence="6" type="ORF">QO015_004248</name>
</gene>
<evidence type="ECO:0000256" key="2">
    <source>
        <dbReference type="ARBA" id="ARBA00023125"/>
    </source>
</evidence>
<evidence type="ECO:0000256" key="1">
    <source>
        <dbReference type="ARBA" id="ARBA00023015"/>
    </source>
</evidence>
<accession>A0ABU0MCE2</accession>
<dbReference type="InterPro" id="IPR009057">
    <property type="entry name" value="Homeodomain-like_sf"/>
</dbReference>
<evidence type="ECO:0000313" key="6">
    <source>
        <dbReference type="EMBL" id="MDQ0518635.1"/>
    </source>
</evidence>
<keyword evidence="2 4" id="KW-0238">DNA-binding</keyword>
<comment type="caution">
    <text evidence="6">The sequence shown here is derived from an EMBL/GenBank/DDBJ whole genome shotgun (WGS) entry which is preliminary data.</text>
</comment>
<evidence type="ECO:0000256" key="4">
    <source>
        <dbReference type="PROSITE-ProRule" id="PRU00335"/>
    </source>
</evidence>
<reference evidence="6 7" key="1">
    <citation type="submission" date="2023-07" db="EMBL/GenBank/DDBJ databases">
        <title>Genomic Encyclopedia of Type Strains, Phase IV (KMG-IV): sequencing the most valuable type-strain genomes for metagenomic binning, comparative biology and taxonomic classification.</title>
        <authorList>
            <person name="Goeker M."/>
        </authorList>
    </citation>
    <scope>NUCLEOTIDE SEQUENCE [LARGE SCALE GENOMIC DNA]</scope>
    <source>
        <strain evidence="6 7">B1-1</strain>
    </source>
</reference>
<keyword evidence="7" id="KW-1185">Reference proteome</keyword>
<feature type="DNA-binding region" description="H-T-H motif" evidence="4">
    <location>
        <begin position="34"/>
        <end position="53"/>
    </location>
</feature>
<dbReference type="InterPro" id="IPR011075">
    <property type="entry name" value="TetR_C"/>
</dbReference>
<organism evidence="6 7">
    <name type="scientific">Kaistia geumhonensis</name>
    <dbReference type="NCBI Taxonomy" id="410839"/>
    <lineage>
        <taxon>Bacteria</taxon>
        <taxon>Pseudomonadati</taxon>
        <taxon>Pseudomonadota</taxon>
        <taxon>Alphaproteobacteria</taxon>
        <taxon>Hyphomicrobiales</taxon>
        <taxon>Kaistiaceae</taxon>
        <taxon>Kaistia</taxon>
    </lineage>
</organism>
<dbReference type="Pfam" id="PF00440">
    <property type="entry name" value="TetR_N"/>
    <property type="match status" value="1"/>
</dbReference>
<proteinExistence type="predicted"/>
<protein>
    <submittedName>
        <fullName evidence="6">TetR/AcrR family transcriptional repressor of nem operon</fullName>
    </submittedName>
</protein>
<evidence type="ECO:0000259" key="5">
    <source>
        <dbReference type="PROSITE" id="PS50977"/>
    </source>
</evidence>
<dbReference type="SUPFAM" id="SSF46689">
    <property type="entry name" value="Homeodomain-like"/>
    <property type="match status" value="1"/>
</dbReference>
<dbReference type="PANTHER" id="PTHR47506:SF6">
    <property type="entry name" value="HTH-TYPE TRANSCRIPTIONAL REPRESSOR NEMR"/>
    <property type="match status" value="1"/>
</dbReference>
<evidence type="ECO:0000313" key="7">
    <source>
        <dbReference type="Proteomes" id="UP001223743"/>
    </source>
</evidence>
<feature type="domain" description="HTH tetR-type" evidence="5">
    <location>
        <begin position="11"/>
        <end position="71"/>
    </location>
</feature>
<dbReference type="Gene3D" id="1.10.357.10">
    <property type="entry name" value="Tetracycline Repressor, domain 2"/>
    <property type="match status" value="1"/>
</dbReference>
<evidence type="ECO:0000256" key="3">
    <source>
        <dbReference type="ARBA" id="ARBA00023163"/>
    </source>
</evidence>
<dbReference type="Pfam" id="PF16925">
    <property type="entry name" value="TetR_C_13"/>
    <property type="match status" value="1"/>
</dbReference>
<dbReference type="RefSeq" id="WP_266284254.1">
    <property type="nucleotide sequence ID" value="NZ_JAPKNF010000004.1"/>
</dbReference>
<dbReference type="InterPro" id="IPR036271">
    <property type="entry name" value="Tet_transcr_reg_TetR-rel_C_sf"/>
</dbReference>
<dbReference type="Proteomes" id="UP001223743">
    <property type="component" value="Unassembled WGS sequence"/>
</dbReference>
<dbReference type="SUPFAM" id="SSF48498">
    <property type="entry name" value="Tetracyclin repressor-like, C-terminal domain"/>
    <property type="match status" value="1"/>
</dbReference>
<name>A0ABU0MCE2_9HYPH</name>
<keyword evidence="1" id="KW-0805">Transcription regulation</keyword>
<dbReference type="PANTHER" id="PTHR47506">
    <property type="entry name" value="TRANSCRIPTIONAL REGULATORY PROTEIN"/>
    <property type="match status" value="1"/>
</dbReference>
<keyword evidence="3" id="KW-0804">Transcription</keyword>
<dbReference type="EMBL" id="JAUSWJ010000001">
    <property type="protein sequence ID" value="MDQ0518635.1"/>
    <property type="molecule type" value="Genomic_DNA"/>
</dbReference>